<reference evidence="5" key="1">
    <citation type="journal article" date="2017" name="Environ. Microbiol. Rep.">
        <title>Genetic Diversity of Marine Anaerobic Ammonium-Oxidizing Bacteria as Revealed by Genomic and Proteomic Analyses of 'Candidatus Scalindua japonica'.</title>
        <authorList>
            <person name="Oshiki M."/>
            <person name="Mizuto K."/>
            <person name="Kimura Z."/>
            <person name="Kindaichi T."/>
            <person name="Satoh H."/>
            <person name="Okabe S."/>
        </authorList>
    </citation>
    <scope>NUCLEOTIDE SEQUENCE [LARGE SCALE GENOMIC DNA]</scope>
    <source>
        <strain evidence="5">husup-a2</strain>
    </source>
</reference>
<keyword evidence="2" id="KW-1133">Transmembrane helix</keyword>
<dbReference type="OrthoDB" id="5767335at2"/>
<proteinExistence type="inferred from homology"/>
<protein>
    <recommendedName>
        <fullName evidence="3">HEPN domain-containing protein</fullName>
    </recommendedName>
</protein>
<gene>
    <name evidence="4" type="ORF">SCALIN_C04_0354</name>
</gene>
<dbReference type="Gene3D" id="1.20.120.330">
    <property type="entry name" value="Nucleotidyltransferases domain 2"/>
    <property type="match status" value="1"/>
</dbReference>
<evidence type="ECO:0000256" key="2">
    <source>
        <dbReference type="SAM" id="Phobius"/>
    </source>
</evidence>
<evidence type="ECO:0000313" key="4">
    <source>
        <dbReference type="EMBL" id="GAX59866.1"/>
    </source>
</evidence>
<dbReference type="AlphaFoldDB" id="A0A286TVF9"/>
<comment type="similarity">
    <text evidence="1">Belongs to the UPF0332 family.</text>
</comment>
<comment type="caution">
    <text evidence="4">The sequence shown here is derived from an EMBL/GenBank/DDBJ whole genome shotgun (WGS) entry which is preliminary data.</text>
</comment>
<dbReference type="InterPro" id="IPR007842">
    <property type="entry name" value="HEPN_dom"/>
</dbReference>
<accession>A0A286TVF9</accession>
<dbReference type="Proteomes" id="UP000218542">
    <property type="component" value="Unassembled WGS sequence"/>
</dbReference>
<evidence type="ECO:0000313" key="5">
    <source>
        <dbReference type="Proteomes" id="UP000218542"/>
    </source>
</evidence>
<name>A0A286TVF9_9BACT</name>
<dbReference type="InterPro" id="IPR052226">
    <property type="entry name" value="UPF0332_toxin"/>
</dbReference>
<keyword evidence="2" id="KW-0472">Membrane</keyword>
<evidence type="ECO:0000256" key="1">
    <source>
        <dbReference type="ARBA" id="ARBA00038248"/>
    </source>
</evidence>
<dbReference type="Pfam" id="PF05168">
    <property type="entry name" value="HEPN"/>
    <property type="match status" value="1"/>
</dbReference>
<keyword evidence="5" id="KW-1185">Reference proteome</keyword>
<organism evidence="4 5">
    <name type="scientific">Candidatus Scalindua japonica</name>
    <dbReference type="NCBI Taxonomy" id="1284222"/>
    <lineage>
        <taxon>Bacteria</taxon>
        <taxon>Pseudomonadati</taxon>
        <taxon>Planctomycetota</taxon>
        <taxon>Candidatus Brocadiia</taxon>
        <taxon>Candidatus Brocadiales</taxon>
        <taxon>Candidatus Scalinduaceae</taxon>
        <taxon>Candidatus Scalindua</taxon>
    </lineage>
</organism>
<dbReference type="PANTHER" id="PTHR36565:SF1">
    <property type="entry name" value="UPF0332 PROTEIN TM_1000"/>
    <property type="match status" value="1"/>
</dbReference>
<dbReference type="RefSeq" id="WP_096892992.1">
    <property type="nucleotide sequence ID" value="NZ_BAOS01000004.1"/>
</dbReference>
<dbReference type="PANTHER" id="PTHR36565">
    <property type="entry name" value="UPF0332 PROTEIN TM_1000"/>
    <property type="match status" value="1"/>
</dbReference>
<sequence>MKDIKALIQYRLKEADESLKEAEVLLKEGMSMRAVMNRMYYAMFYAVLALLQQKQIATTKHSGAISI</sequence>
<evidence type="ECO:0000259" key="3">
    <source>
        <dbReference type="Pfam" id="PF05168"/>
    </source>
</evidence>
<dbReference type="EMBL" id="BAOS01000004">
    <property type="protein sequence ID" value="GAX59866.1"/>
    <property type="molecule type" value="Genomic_DNA"/>
</dbReference>
<feature type="domain" description="HEPN" evidence="3">
    <location>
        <begin position="9"/>
        <end position="65"/>
    </location>
</feature>
<feature type="transmembrane region" description="Helical" evidence="2">
    <location>
        <begin position="35"/>
        <end position="51"/>
    </location>
</feature>
<keyword evidence="2" id="KW-0812">Transmembrane</keyword>